<dbReference type="SMART" id="SM00248">
    <property type="entry name" value="ANK"/>
    <property type="match status" value="1"/>
</dbReference>
<gene>
    <name evidence="6" type="ORF">B7463_g5689</name>
</gene>
<feature type="compositionally biased region" description="Polar residues" evidence="4">
    <location>
        <begin position="323"/>
        <end position="335"/>
    </location>
</feature>
<dbReference type="SMART" id="SM00225">
    <property type="entry name" value="BTB"/>
    <property type="match status" value="2"/>
</dbReference>
<dbReference type="STRING" id="5539.A0A3E2HBW9"/>
<dbReference type="SUPFAM" id="SSF54695">
    <property type="entry name" value="POZ domain"/>
    <property type="match status" value="2"/>
</dbReference>
<dbReference type="GO" id="GO:0000151">
    <property type="term" value="C:ubiquitin ligase complex"/>
    <property type="evidence" value="ECO:0007669"/>
    <property type="project" value="TreeGrafter"/>
</dbReference>
<feature type="domain" description="BTB" evidence="5">
    <location>
        <begin position="148"/>
        <end position="213"/>
    </location>
</feature>
<dbReference type="InterPro" id="IPR002110">
    <property type="entry name" value="Ankyrin_rpt"/>
</dbReference>
<dbReference type="FunFam" id="1.25.40.20:FF:000248">
    <property type="entry name" value="Ankyrin repeat and BTB/POZ domain protein"/>
    <property type="match status" value="1"/>
</dbReference>
<name>A0A3E2HBW9_SCYLI</name>
<dbReference type="InterPro" id="IPR036770">
    <property type="entry name" value="Ankyrin_rpt-contain_sf"/>
</dbReference>
<keyword evidence="7" id="KW-1185">Reference proteome</keyword>
<evidence type="ECO:0000256" key="3">
    <source>
        <dbReference type="PROSITE-ProRule" id="PRU00023"/>
    </source>
</evidence>
<dbReference type="FunFam" id="3.30.710.10:FF:000183">
    <property type="entry name" value="Ankyrin repeat and BTB/POZ domain protein"/>
    <property type="match status" value="1"/>
</dbReference>
<dbReference type="InterPro" id="IPR000210">
    <property type="entry name" value="BTB/POZ_dom"/>
</dbReference>
<dbReference type="EMBL" id="NCSJ02000095">
    <property type="protein sequence ID" value="RFU30641.1"/>
    <property type="molecule type" value="Genomic_DNA"/>
</dbReference>
<dbReference type="CDD" id="cd18186">
    <property type="entry name" value="BTB_POZ_ZBTB_KLHL-like"/>
    <property type="match status" value="1"/>
</dbReference>
<feature type="region of interest" description="Disordered" evidence="4">
    <location>
        <begin position="596"/>
        <end position="618"/>
    </location>
</feature>
<dbReference type="OMA" id="EGARCIY"/>
<proteinExistence type="predicted"/>
<dbReference type="AlphaFoldDB" id="A0A3E2HBW9"/>
<dbReference type="Pfam" id="PF12796">
    <property type="entry name" value="Ank_2"/>
    <property type="match status" value="1"/>
</dbReference>
<dbReference type="PROSITE" id="PS50088">
    <property type="entry name" value="ANK_REPEAT"/>
    <property type="match status" value="1"/>
</dbReference>
<dbReference type="PANTHER" id="PTHR46231:SF1">
    <property type="entry name" value="ANKYRIN REPEAT AND BTB_POZ DOMAIN-CONTAINING PROTEIN 1"/>
    <property type="match status" value="1"/>
</dbReference>
<evidence type="ECO:0000313" key="7">
    <source>
        <dbReference type="Proteomes" id="UP000258309"/>
    </source>
</evidence>
<protein>
    <recommendedName>
        <fullName evidence="5">BTB domain-containing protein</fullName>
    </recommendedName>
</protein>
<dbReference type="PROSITE" id="PS50097">
    <property type="entry name" value="BTB"/>
    <property type="match status" value="2"/>
</dbReference>
<dbReference type="SUPFAM" id="SSF48403">
    <property type="entry name" value="Ankyrin repeat"/>
    <property type="match status" value="1"/>
</dbReference>
<organism evidence="6 7">
    <name type="scientific">Scytalidium lignicola</name>
    <name type="common">Hyphomycete</name>
    <dbReference type="NCBI Taxonomy" id="5539"/>
    <lineage>
        <taxon>Eukaryota</taxon>
        <taxon>Fungi</taxon>
        <taxon>Dikarya</taxon>
        <taxon>Ascomycota</taxon>
        <taxon>Pezizomycotina</taxon>
        <taxon>Leotiomycetes</taxon>
        <taxon>Leotiomycetes incertae sedis</taxon>
        <taxon>Scytalidium</taxon>
    </lineage>
</organism>
<keyword evidence="2 3" id="KW-0040">ANK repeat</keyword>
<accession>A0A3E2HBW9</accession>
<evidence type="ECO:0000313" key="6">
    <source>
        <dbReference type="EMBL" id="RFU30641.1"/>
    </source>
</evidence>
<dbReference type="InterPro" id="IPR011333">
    <property type="entry name" value="SKP1/BTB/POZ_sf"/>
</dbReference>
<feature type="region of interest" description="Disordered" evidence="4">
    <location>
        <begin position="313"/>
        <end position="357"/>
    </location>
</feature>
<dbReference type="OrthoDB" id="684045at2759"/>
<sequence length="658" mass="74402">MVIRKDELEVQLKDEHQLIRDGVLKDDSPLDTSKEFKNLCDACRIGDLKGCQEAIVTGVNINARDLFDYTPLILASLCGHYEVVQLLLESGALCERDTFQGERCLYNALNDRIRNLLLQYDYSKSTDPLQPLASHITALLTRQTPKTADISLSAASEQWNLHKFILSARSPYFRKKLAFAPETITWKLAATIPPEAFQIGLRYLYLGDVPPDLGLTARSTVTEEEVFKGIDKISKDLEIESLWEAILAGHDRRLARQRHQEEVTRGRDQIEAWYRENVLNHKVDVETSKAQDVKWSRDNGIFADVLLRADENEDKEEEELVSGQETPKVRNTQGPLNGIPIGPFVSSRSPSRSRKPRRSVLFPAHRAMLLRSEYFQTMFASEFQEAQQTEYLQIVNVDCSPAVLEIVLDFLYTEKADIPLELAIDVLFAADMLFIEKLKSKAALVISTLGSGSSSALVDRTHVDAGEDVEEEPINVYDVMRAGWITRVQRLEEFGARYIAYRLEDYIDEAEFEELIKESASRIEKRQETDTIELLDDIRYYLSERFRLRFEDSGLEDMMDENGEINPENAGDIALASDIKAANTNPLHSDEAIDLSSNETNKSNDSATANPAPNPFLSGEIRTLDGEIAGDEFAADAINYQVLLQKIDVLLERLKLDA</sequence>
<feature type="domain" description="BTB" evidence="5">
    <location>
        <begin position="362"/>
        <end position="420"/>
    </location>
</feature>
<dbReference type="PANTHER" id="PTHR46231">
    <property type="entry name" value="ANKYRIN REPEAT AND BTB/POZ DOMAIN-CONTAINING PROTEIN 1"/>
    <property type="match status" value="1"/>
</dbReference>
<feature type="compositionally biased region" description="Polar residues" evidence="4">
    <location>
        <begin position="596"/>
        <end position="611"/>
    </location>
</feature>
<dbReference type="Gene3D" id="3.30.710.10">
    <property type="entry name" value="Potassium Channel Kv1.1, Chain A"/>
    <property type="match status" value="2"/>
</dbReference>
<dbReference type="Gene3D" id="1.25.40.20">
    <property type="entry name" value="Ankyrin repeat-containing domain"/>
    <property type="match status" value="1"/>
</dbReference>
<reference evidence="6 7" key="1">
    <citation type="submission" date="2018-05" db="EMBL/GenBank/DDBJ databases">
        <title>Draft genome sequence of Scytalidium lignicola DSM 105466, a ubiquitous saprotrophic fungus.</title>
        <authorList>
            <person name="Buettner E."/>
            <person name="Gebauer A.M."/>
            <person name="Hofrichter M."/>
            <person name="Liers C."/>
            <person name="Kellner H."/>
        </authorList>
    </citation>
    <scope>NUCLEOTIDE SEQUENCE [LARGE SCALE GENOMIC DNA]</scope>
    <source>
        <strain evidence="6 7">DSM 105466</strain>
    </source>
</reference>
<evidence type="ECO:0000256" key="4">
    <source>
        <dbReference type="SAM" id="MobiDB-lite"/>
    </source>
</evidence>
<feature type="non-terminal residue" evidence="6">
    <location>
        <position position="658"/>
    </location>
</feature>
<feature type="repeat" description="ANK" evidence="3">
    <location>
        <begin position="67"/>
        <end position="92"/>
    </location>
</feature>
<comment type="caution">
    <text evidence="6">The sequence shown here is derived from an EMBL/GenBank/DDBJ whole genome shotgun (WGS) entry which is preliminary data.</text>
</comment>
<dbReference type="Proteomes" id="UP000258309">
    <property type="component" value="Unassembled WGS sequence"/>
</dbReference>
<dbReference type="CDD" id="cd18497">
    <property type="entry name" value="BACK_ABTB1_BPOZ"/>
    <property type="match status" value="1"/>
</dbReference>
<feature type="non-terminal residue" evidence="6">
    <location>
        <position position="1"/>
    </location>
</feature>
<evidence type="ECO:0000256" key="1">
    <source>
        <dbReference type="ARBA" id="ARBA00022737"/>
    </source>
</evidence>
<dbReference type="GO" id="GO:0005737">
    <property type="term" value="C:cytoplasm"/>
    <property type="evidence" value="ECO:0007669"/>
    <property type="project" value="TreeGrafter"/>
</dbReference>
<dbReference type="Pfam" id="PF00651">
    <property type="entry name" value="BTB"/>
    <property type="match status" value="2"/>
</dbReference>
<dbReference type="PROSITE" id="PS50297">
    <property type="entry name" value="ANK_REP_REGION"/>
    <property type="match status" value="1"/>
</dbReference>
<evidence type="ECO:0000256" key="2">
    <source>
        <dbReference type="ARBA" id="ARBA00023043"/>
    </source>
</evidence>
<evidence type="ECO:0000259" key="5">
    <source>
        <dbReference type="PROSITE" id="PS50097"/>
    </source>
</evidence>
<keyword evidence="1" id="KW-0677">Repeat</keyword>
<dbReference type="InterPro" id="IPR044515">
    <property type="entry name" value="ABTB1"/>
</dbReference>